<comment type="caution">
    <text evidence="1">The sequence shown here is derived from an EMBL/GenBank/DDBJ whole genome shotgun (WGS) entry which is preliminary data.</text>
</comment>
<sequence length="105" mass="11570">MVGAASLVETVSGPHPAWWIEHLEYLEVIDKPGGVAYGASVELRAPVIMSLKRRGLVTTSVQVVDVQSGGGRPERLSFPWVKLTDRGRRVFEGDLPPTIRFRSTE</sequence>
<accession>A0A0F9CBK6</accession>
<proteinExistence type="predicted"/>
<gene>
    <name evidence="1" type="ORF">LCGC14_2422190</name>
</gene>
<protein>
    <submittedName>
        <fullName evidence="1">Uncharacterized protein</fullName>
    </submittedName>
</protein>
<dbReference type="EMBL" id="LAZR01036857">
    <property type="protein sequence ID" value="KKL23757.1"/>
    <property type="molecule type" value="Genomic_DNA"/>
</dbReference>
<name>A0A0F9CBK6_9ZZZZ</name>
<dbReference type="AlphaFoldDB" id="A0A0F9CBK6"/>
<evidence type="ECO:0000313" key="1">
    <source>
        <dbReference type="EMBL" id="KKL23757.1"/>
    </source>
</evidence>
<reference evidence="1" key="1">
    <citation type="journal article" date="2015" name="Nature">
        <title>Complex archaea that bridge the gap between prokaryotes and eukaryotes.</title>
        <authorList>
            <person name="Spang A."/>
            <person name="Saw J.H."/>
            <person name="Jorgensen S.L."/>
            <person name="Zaremba-Niedzwiedzka K."/>
            <person name="Martijn J."/>
            <person name="Lind A.E."/>
            <person name="van Eijk R."/>
            <person name="Schleper C."/>
            <person name="Guy L."/>
            <person name="Ettema T.J."/>
        </authorList>
    </citation>
    <scope>NUCLEOTIDE SEQUENCE</scope>
</reference>
<organism evidence="1">
    <name type="scientific">marine sediment metagenome</name>
    <dbReference type="NCBI Taxonomy" id="412755"/>
    <lineage>
        <taxon>unclassified sequences</taxon>
        <taxon>metagenomes</taxon>
        <taxon>ecological metagenomes</taxon>
    </lineage>
</organism>